<feature type="transmembrane region" description="Helical" evidence="6">
    <location>
        <begin position="312"/>
        <end position="333"/>
    </location>
</feature>
<evidence type="ECO:0000256" key="2">
    <source>
        <dbReference type="ARBA" id="ARBA00009773"/>
    </source>
</evidence>
<keyword evidence="3 6" id="KW-0812">Transmembrane</keyword>
<comment type="subcellular location">
    <subcellularLocation>
        <location evidence="1">Membrane</location>
        <topology evidence="1">Multi-pass membrane protein</topology>
    </subcellularLocation>
</comment>
<evidence type="ECO:0000256" key="1">
    <source>
        <dbReference type="ARBA" id="ARBA00004141"/>
    </source>
</evidence>
<feature type="transmembrane region" description="Helical" evidence="6">
    <location>
        <begin position="193"/>
        <end position="211"/>
    </location>
</feature>
<feature type="transmembrane region" description="Helical" evidence="6">
    <location>
        <begin position="242"/>
        <end position="268"/>
    </location>
</feature>
<evidence type="ECO:0000256" key="3">
    <source>
        <dbReference type="ARBA" id="ARBA00022692"/>
    </source>
</evidence>
<feature type="transmembrane region" description="Helical" evidence="6">
    <location>
        <begin position="274"/>
        <end position="300"/>
    </location>
</feature>
<sequence length="394" mass="42379">MGDVAEAEPYLLTVCSGGARLFARERFHVARNVSAQAEQDAPDRLLTARRSRSLVILIAIAAGIVVCYLLAVPFLPALTWALVLAIMFHPLHHRIAKDLRYPEIAAAATVAIAAFIVAVPLMLIAERLVNEAAKGAQIIAEALRTGGWRDAIANYPRVGLVLLWIETQLDLAGLAGNAATLLTNFSAILVRRSVVQIIDLVLTFYFLFYFLRDGREALDMLKNFSPLTSAEMNKLFLRVSETVHAIVFGTFAVAIVQGTLGGLMFWLLGLPSPLLWGLAMGVLAMVPVLGAFIIWIPAALSLALTGEWGKALILTVWGAGVVATVDNLLYPMFVGERLKLHTVVAFMSMIGGVIVFGPAGLVIGPVTFTVTLLLLDIWRAHARESGGSSPPPPG</sequence>
<evidence type="ECO:0000313" key="8">
    <source>
        <dbReference type="Proteomes" id="UP000295043"/>
    </source>
</evidence>
<feature type="transmembrane region" description="Helical" evidence="6">
    <location>
        <begin position="345"/>
        <end position="375"/>
    </location>
</feature>
<reference evidence="7 8" key="1">
    <citation type="submission" date="2019-03" db="EMBL/GenBank/DDBJ databases">
        <title>Genomic Encyclopedia of Type Strains, Phase IV (KMG-V): Genome sequencing to study the core and pangenomes of soil and plant-associated prokaryotes.</title>
        <authorList>
            <person name="Whitman W."/>
        </authorList>
    </citation>
    <scope>NUCLEOTIDE SEQUENCE [LARGE SCALE GENOMIC DNA]</scope>
    <source>
        <strain evidence="7 8">23C40</strain>
    </source>
</reference>
<gene>
    <name evidence="7" type="ORF">EV184_103130</name>
</gene>
<protein>
    <submittedName>
        <fullName evidence="7">Putative PurR-regulated permease PerM</fullName>
    </submittedName>
</protein>
<keyword evidence="5 6" id="KW-0472">Membrane</keyword>
<feature type="transmembrane region" description="Helical" evidence="6">
    <location>
        <begin position="104"/>
        <end position="125"/>
    </location>
</feature>
<dbReference type="PANTHER" id="PTHR21716:SF4">
    <property type="entry name" value="TRANSMEMBRANE PROTEIN 245"/>
    <property type="match status" value="1"/>
</dbReference>
<dbReference type="GO" id="GO:0016020">
    <property type="term" value="C:membrane"/>
    <property type="evidence" value="ECO:0007669"/>
    <property type="project" value="UniProtKB-SubCell"/>
</dbReference>
<evidence type="ECO:0000256" key="5">
    <source>
        <dbReference type="ARBA" id="ARBA00023136"/>
    </source>
</evidence>
<name>A0A4R2BYT1_9HYPH</name>
<comment type="caution">
    <text evidence="7">The sequence shown here is derived from an EMBL/GenBank/DDBJ whole genome shotgun (WGS) entry which is preliminary data.</text>
</comment>
<dbReference type="EMBL" id="SLVU01000003">
    <property type="protein sequence ID" value="TCN33117.1"/>
    <property type="molecule type" value="Genomic_DNA"/>
</dbReference>
<proteinExistence type="inferred from homology"/>
<dbReference type="Pfam" id="PF01594">
    <property type="entry name" value="AI-2E_transport"/>
    <property type="match status" value="1"/>
</dbReference>
<feature type="transmembrane region" description="Helical" evidence="6">
    <location>
        <begin position="54"/>
        <end position="71"/>
    </location>
</feature>
<evidence type="ECO:0000256" key="4">
    <source>
        <dbReference type="ARBA" id="ARBA00022989"/>
    </source>
</evidence>
<evidence type="ECO:0000256" key="6">
    <source>
        <dbReference type="SAM" id="Phobius"/>
    </source>
</evidence>
<dbReference type="AlphaFoldDB" id="A0A4R2BYT1"/>
<dbReference type="PANTHER" id="PTHR21716">
    <property type="entry name" value="TRANSMEMBRANE PROTEIN"/>
    <property type="match status" value="1"/>
</dbReference>
<evidence type="ECO:0000313" key="7">
    <source>
        <dbReference type="EMBL" id="TCN33117.1"/>
    </source>
</evidence>
<dbReference type="Proteomes" id="UP000295043">
    <property type="component" value="Unassembled WGS sequence"/>
</dbReference>
<keyword evidence="4 6" id="KW-1133">Transmembrane helix</keyword>
<accession>A0A4R2BYT1</accession>
<organism evidence="7 8">
    <name type="scientific">Sinorhizobium americanum</name>
    <dbReference type="NCBI Taxonomy" id="194963"/>
    <lineage>
        <taxon>Bacteria</taxon>
        <taxon>Pseudomonadati</taxon>
        <taxon>Pseudomonadota</taxon>
        <taxon>Alphaproteobacteria</taxon>
        <taxon>Hyphomicrobiales</taxon>
        <taxon>Rhizobiaceae</taxon>
        <taxon>Sinorhizobium/Ensifer group</taxon>
        <taxon>Sinorhizobium</taxon>
    </lineage>
</organism>
<dbReference type="InterPro" id="IPR002549">
    <property type="entry name" value="AI-2E-like"/>
</dbReference>
<comment type="similarity">
    <text evidence="2">Belongs to the autoinducer-2 exporter (AI-2E) (TC 2.A.86) family.</text>
</comment>